<accession>A0A5P8FII2</accession>
<keyword evidence="2" id="KW-0472">Membrane</keyword>
<feature type="compositionally biased region" description="Low complexity" evidence="1">
    <location>
        <begin position="80"/>
        <end position="101"/>
    </location>
</feature>
<dbReference type="KEGG" id="jme:EEW87_001520"/>
<dbReference type="OrthoDB" id="9952154at2"/>
<dbReference type="Proteomes" id="UP000271708">
    <property type="component" value="Chromosome"/>
</dbReference>
<evidence type="ECO:0000313" key="3">
    <source>
        <dbReference type="EMBL" id="QFQ29297.1"/>
    </source>
</evidence>
<feature type="region of interest" description="Disordered" evidence="1">
    <location>
        <begin position="80"/>
        <end position="106"/>
    </location>
</feature>
<proteinExistence type="predicted"/>
<feature type="transmembrane region" description="Helical" evidence="2">
    <location>
        <begin position="53"/>
        <end position="75"/>
    </location>
</feature>
<evidence type="ECO:0000256" key="2">
    <source>
        <dbReference type="SAM" id="Phobius"/>
    </source>
</evidence>
<gene>
    <name evidence="3" type="ORF">EEW87_001520</name>
</gene>
<sequence length="237" mass="25822">MDLDIEDAPELRALREMRADVEGPTQGQRRAAHERWQLASVTPAQPPRRHGRAALLVSVAAAAALVAALAAIPALTRDEGAAPATTGTSTSTSTTSAAPTPYRTGRVWQPYGAKETARLAEYRSERVERLPDGRVRIDVSLKGLNLGTLTRATNAEGIPVRFWGDDGETGDWRTERAWKIDPARGLIINEYEDESAAAYPRSRITAEHVDGPGSELKYLTFDSVPTEPVLILLVTNW</sequence>
<keyword evidence="2" id="KW-1133">Transmembrane helix</keyword>
<name>A0A5P8FII2_9MICO</name>
<organism evidence="3 4">
    <name type="scientific">Janibacter melonis</name>
    <dbReference type="NCBI Taxonomy" id="262209"/>
    <lineage>
        <taxon>Bacteria</taxon>
        <taxon>Bacillati</taxon>
        <taxon>Actinomycetota</taxon>
        <taxon>Actinomycetes</taxon>
        <taxon>Micrococcales</taxon>
        <taxon>Intrasporangiaceae</taxon>
        <taxon>Janibacter</taxon>
    </lineage>
</organism>
<protein>
    <submittedName>
        <fullName evidence="3">Uncharacterized protein</fullName>
    </submittedName>
</protein>
<dbReference type="RefSeq" id="WP_123091489.1">
    <property type="nucleotide sequence ID" value="NZ_CP044548.2"/>
</dbReference>
<evidence type="ECO:0000256" key="1">
    <source>
        <dbReference type="SAM" id="MobiDB-lite"/>
    </source>
</evidence>
<reference evidence="3 4" key="1">
    <citation type="submission" date="2019-09" db="EMBL/GenBank/DDBJ databases">
        <title>Complete Genome Sequence of Janibacter melonis M714 with both human health impact and industrial applications.</title>
        <authorList>
            <person name="Jin M."/>
            <person name="Zhao Q.R."/>
        </authorList>
    </citation>
    <scope>NUCLEOTIDE SEQUENCE [LARGE SCALE GENOMIC DNA]</scope>
    <source>
        <strain evidence="3 4">M714</strain>
    </source>
</reference>
<dbReference type="AlphaFoldDB" id="A0A5P8FII2"/>
<keyword evidence="2" id="KW-0812">Transmembrane</keyword>
<evidence type="ECO:0000313" key="4">
    <source>
        <dbReference type="Proteomes" id="UP000271708"/>
    </source>
</evidence>
<dbReference type="EMBL" id="CP044548">
    <property type="protein sequence ID" value="QFQ29297.1"/>
    <property type="molecule type" value="Genomic_DNA"/>
</dbReference>
<dbReference type="GeneID" id="59163111"/>